<gene>
    <name evidence="1" type="ORF">C1G86_0569</name>
</gene>
<name>A0A328EQA6_9CHLR</name>
<sequence length="46" mass="5404">MSSIIPFLCNINSPVCQNKVPRPKIFYLHPYIPYIYNKIDVYIALC</sequence>
<comment type="caution">
    <text evidence="1">The sequence shown here is derived from an EMBL/GenBank/DDBJ whole genome shotgun (WGS) entry which is preliminary data.</text>
</comment>
<accession>A0A328EQA6</accession>
<protein>
    <submittedName>
        <fullName evidence="1">Uncharacterized protein</fullName>
    </submittedName>
</protein>
<evidence type="ECO:0000313" key="2">
    <source>
        <dbReference type="Proteomes" id="UP000248786"/>
    </source>
</evidence>
<dbReference type="EMBL" id="QGLD01000008">
    <property type="protein sequence ID" value="RAL70884.1"/>
    <property type="molecule type" value="Genomic_DNA"/>
</dbReference>
<dbReference type="AlphaFoldDB" id="A0A328EQA6"/>
<proteinExistence type="predicted"/>
<organism evidence="1 2">
    <name type="scientific">Dehalococcoides mccartyi</name>
    <dbReference type="NCBI Taxonomy" id="61435"/>
    <lineage>
        <taxon>Bacteria</taxon>
        <taxon>Bacillati</taxon>
        <taxon>Chloroflexota</taxon>
        <taxon>Dehalococcoidia</taxon>
        <taxon>Dehalococcoidales</taxon>
        <taxon>Dehalococcoidaceae</taxon>
        <taxon>Dehalococcoides</taxon>
    </lineage>
</organism>
<evidence type="ECO:0000313" key="1">
    <source>
        <dbReference type="EMBL" id="RAL70884.1"/>
    </source>
</evidence>
<reference evidence="1 2" key="1">
    <citation type="submission" date="2018-05" db="EMBL/GenBank/DDBJ databases">
        <title>Draft genome sequences of Dehalococcoides mccartyi strains RC and KS.</title>
        <authorList>
            <person name="Higgins S.A."/>
            <person name="Padilla-Crespo E."/>
            <person name="Loeffler F.E."/>
        </authorList>
    </citation>
    <scope>NUCLEOTIDE SEQUENCE [LARGE SCALE GENOMIC DNA]</scope>
    <source>
        <strain evidence="1 2">KS</strain>
    </source>
</reference>
<dbReference type="Proteomes" id="UP000248786">
    <property type="component" value="Unassembled WGS sequence"/>
</dbReference>